<sequence length="253" mass="26743">MTQSAKADEFATLHVPGQPLVLYNIWDAGSAAAIAEAGASAIATGSWSVAAAQGYSDGEQIPLELLLSISERIVHATDLPVTIDFEGGYARAPAQLAENVTRLIETGAVGINFEDQIVGADDLYAIAEQTDRIAAIRETAHSAGMPLFINARTDLFLKEKDALRHEGLVDSAIERAQSYEQAGASGFFIPGLSEPELIRRVCRAVSLPVNVLRPGTSPSRAELGALGVARISAGPAPYRSMIADLSVRFAKLS</sequence>
<evidence type="ECO:0000313" key="2">
    <source>
        <dbReference type="Proteomes" id="UP000219465"/>
    </source>
</evidence>
<reference evidence="2" key="1">
    <citation type="submission" date="2017-08" db="EMBL/GenBank/DDBJ databases">
        <authorList>
            <person name="Varghese N."/>
            <person name="Submissions S."/>
        </authorList>
    </citation>
    <scope>NUCLEOTIDE SEQUENCE [LARGE SCALE GENOMIC DNA]</scope>
    <source>
        <strain evidence="2">KCTC 23107</strain>
    </source>
</reference>
<dbReference type="InterPro" id="IPR039556">
    <property type="entry name" value="ICL/PEPM"/>
</dbReference>
<organism evidence="1 2">
    <name type="scientific">Hoeflea halophila</name>
    <dbReference type="NCBI Taxonomy" id="714899"/>
    <lineage>
        <taxon>Bacteria</taxon>
        <taxon>Pseudomonadati</taxon>
        <taxon>Pseudomonadota</taxon>
        <taxon>Alphaproteobacteria</taxon>
        <taxon>Hyphomicrobiales</taxon>
        <taxon>Rhizobiaceae</taxon>
        <taxon>Hoeflea</taxon>
    </lineage>
</organism>
<keyword evidence="1" id="KW-0456">Lyase</keyword>
<name>A0A286IBG4_9HYPH</name>
<dbReference type="CDD" id="cd00377">
    <property type="entry name" value="ICL_PEPM"/>
    <property type="match status" value="1"/>
</dbReference>
<dbReference type="EMBL" id="OCPC01000003">
    <property type="protein sequence ID" value="SOE17412.1"/>
    <property type="molecule type" value="Genomic_DNA"/>
</dbReference>
<dbReference type="PANTHER" id="PTHR42905">
    <property type="entry name" value="PHOSPHOENOLPYRUVATE CARBOXYLASE"/>
    <property type="match status" value="1"/>
</dbReference>
<dbReference type="Gene3D" id="3.20.20.60">
    <property type="entry name" value="Phosphoenolpyruvate-binding domains"/>
    <property type="match status" value="1"/>
</dbReference>
<dbReference type="OrthoDB" id="9785398at2"/>
<dbReference type="PANTHER" id="PTHR42905:SF16">
    <property type="entry name" value="CARBOXYPHOSPHONOENOLPYRUVATE PHOSPHONOMUTASE-LIKE PROTEIN (AFU_ORTHOLOGUE AFUA_5G07230)"/>
    <property type="match status" value="1"/>
</dbReference>
<dbReference type="SUPFAM" id="SSF51621">
    <property type="entry name" value="Phosphoenolpyruvate/pyruvate domain"/>
    <property type="match status" value="1"/>
</dbReference>
<dbReference type="InterPro" id="IPR015813">
    <property type="entry name" value="Pyrv/PenolPyrv_kinase-like_dom"/>
</dbReference>
<dbReference type="GO" id="GO:0016829">
    <property type="term" value="F:lyase activity"/>
    <property type="evidence" value="ECO:0007669"/>
    <property type="project" value="UniProtKB-KW"/>
</dbReference>
<dbReference type="InterPro" id="IPR040442">
    <property type="entry name" value="Pyrv_kinase-like_dom_sf"/>
</dbReference>
<dbReference type="RefSeq" id="WP_097107916.1">
    <property type="nucleotide sequence ID" value="NZ_OCPC01000003.1"/>
</dbReference>
<protein>
    <submittedName>
        <fullName evidence="1">2-methylisocitrate lyase-like PEP mutase family enzyme</fullName>
    </submittedName>
</protein>
<proteinExistence type="predicted"/>
<evidence type="ECO:0000313" key="1">
    <source>
        <dbReference type="EMBL" id="SOE17412.1"/>
    </source>
</evidence>
<dbReference type="AlphaFoldDB" id="A0A286IBG4"/>
<dbReference type="Proteomes" id="UP000219465">
    <property type="component" value="Unassembled WGS sequence"/>
</dbReference>
<keyword evidence="2" id="KW-1185">Reference proteome</keyword>
<gene>
    <name evidence="1" type="ORF">SAMN05877838_2311</name>
</gene>
<dbReference type="Pfam" id="PF13714">
    <property type="entry name" value="PEP_mutase"/>
    <property type="match status" value="1"/>
</dbReference>
<accession>A0A286IBG4</accession>